<keyword evidence="3" id="KW-1185">Reference proteome</keyword>
<organism evidence="2 3">
    <name type="scientific">Guyanagaster necrorhizus</name>
    <dbReference type="NCBI Taxonomy" id="856835"/>
    <lineage>
        <taxon>Eukaryota</taxon>
        <taxon>Fungi</taxon>
        <taxon>Dikarya</taxon>
        <taxon>Basidiomycota</taxon>
        <taxon>Agaricomycotina</taxon>
        <taxon>Agaricomycetes</taxon>
        <taxon>Agaricomycetidae</taxon>
        <taxon>Agaricales</taxon>
        <taxon>Marasmiineae</taxon>
        <taxon>Physalacriaceae</taxon>
        <taxon>Guyanagaster</taxon>
    </lineage>
</organism>
<dbReference type="Proteomes" id="UP000812287">
    <property type="component" value="Unassembled WGS sequence"/>
</dbReference>
<feature type="compositionally biased region" description="Polar residues" evidence="1">
    <location>
        <begin position="177"/>
        <end position="187"/>
    </location>
</feature>
<dbReference type="EMBL" id="MU250525">
    <property type="protein sequence ID" value="KAG7451499.1"/>
    <property type="molecule type" value="Genomic_DNA"/>
</dbReference>
<dbReference type="GeneID" id="66101120"/>
<dbReference type="OrthoDB" id="2553626at2759"/>
<sequence length="505" mass="54155">MSTRPLSLHVSALSDGEYAAYTSILDGIAPADDEDLNVRETRAWLRGRYPDAPVDDVLKLFSPKLALRDTLTRGQFYVAMRLLAHAQVEPGRELDRGLAFIQPQLLSPPLSTSPPPRTNPFTPGHRPNNPFTAPPSRRPSTTSLPPPRASSNSPTRPPPPLKPASTSLPATPARPTARSTSPNKPSTSAPAPDLPPRKPSKPLLPPPKRLPVVPPKPSINGPVIPPKPLLQGNGKVPVHTTVLMKQSLQASKQGSAMKKAEEMLERERVIGVLKSSSNPVPLHKSNNPFPVRKAGSSSSDSGSASGNPLPSPPMSVSSLEQVALATAKSGPPPRHPALSEDGGRPPPRHPALSDDGIIGRGPSSASIGTLSRSKTLHHHSSSTSSMGLNTSTIGLGGRRKRPESVQVLMAQEAEEGAAFLSRHASIGPGIQKKLQGLMETHERRERGKRGIQEEREGLMEEERLPRGRWDNSADSAESGAETPTVEPDRDNLKWPVQEAEGWKRL</sequence>
<dbReference type="AlphaFoldDB" id="A0A9P7W3M5"/>
<evidence type="ECO:0000313" key="3">
    <source>
        <dbReference type="Proteomes" id="UP000812287"/>
    </source>
</evidence>
<gene>
    <name evidence="2" type="ORF">BT62DRAFT_1072059</name>
</gene>
<feature type="region of interest" description="Disordered" evidence="1">
    <location>
        <begin position="272"/>
        <end position="401"/>
    </location>
</feature>
<feature type="region of interest" description="Disordered" evidence="1">
    <location>
        <begin position="105"/>
        <end position="232"/>
    </location>
</feature>
<feature type="compositionally biased region" description="Pro residues" evidence="1">
    <location>
        <begin position="202"/>
        <end position="228"/>
    </location>
</feature>
<feature type="region of interest" description="Disordered" evidence="1">
    <location>
        <begin position="430"/>
        <end position="505"/>
    </location>
</feature>
<dbReference type="RefSeq" id="XP_043044999.1">
    <property type="nucleotide sequence ID" value="XM_043178826.1"/>
</dbReference>
<feature type="compositionally biased region" description="Basic and acidic residues" evidence="1">
    <location>
        <begin position="439"/>
        <end position="471"/>
    </location>
</feature>
<evidence type="ECO:0000256" key="1">
    <source>
        <dbReference type="SAM" id="MobiDB-lite"/>
    </source>
</evidence>
<comment type="caution">
    <text evidence="2">The sequence shown here is derived from an EMBL/GenBank/DDBJ whole genome shotgun (WGS) entry which is preliminary data.</text>
</comment>
<accession>A0A9P7W3M5</accession>
<name>A0A9P7W3M5_9AGAR</name>
<feature type="compositionally biased region" description="Low complexity" evidence="1">
    <location>
        <begin position="381"/>
        <end position="392"/>
    </location>
</feature>
<protein>
    <submittedName>
        <fullName evidence="2">Uncharacterized protein</fullName>
    </submittedName>
</protein>
<evidence type="ECO:0000313" key="2">
    <source>
        <dbReference type="EMBL" id="KAG7451499.1"/>
    </source>
</evidence>
<reference evidence="2" key="1">
    <citation type="submission" date="2020-11" db="EMBL/GenBank/DDBJ databases">
        <title>Adaptations for nitrogen fixation in a non-lichenized fungal sporocarp promotes dispersal by wood-feeding termites.</title>
        <authorList>
            <consortium name="DOE Joint Genome Institute"/>
            <person name="Koch R.A."/>
            <person name="Yoon G."/>
            <person name="Arayal U."/>
            <person name="Lail K."/>
            <person name="Amirebrahimi M."/>
            <person name="Labutti K."/>
            <person name="Lipzen A."/>
            <person name="Riley R."/>
            <person name="Barry K."/>
            <person name="Henrissat B."/>
            <person name="Grigoriev I.V."/>
            <person name="Herr J.R."/>
            <person name="Aime M.C."/>
        </authorList>
    </citation>
    <scope>NUCLEOTIDE SEQUENCE</scope>
    <source>
        <strain evidence="2">MCA 3950</strain>
    </source>
</reference>
<feature type="compositionally biased region" description="Low complexity" evidence="1">
    <location>
        <begin position="294"/>
        <end position="319"/>
    </location>
</feature>
<proteinExistence type="predicted"/>
<feature type="compositionally biased region" description="Polar residues" evidence="1">
    <location>
        <begin position="274"/>
        <end position="288"/>
    </location>
</feature>